<organism evidence="6 7">
    <name type="scientific">Litorimonas taeanensis</name>
    <dbReference type="NCBI Taxonomy" id="568099"/>
    <lineage>
        <taxon>Bacteria</taxon>
        <taxon>Pseudomonadati</taxon>
        <taxon>Pseudomonadota</taxon>
        <taxon>Alphaproteobacteria</taxon>
        <taxon>Maricaulales</taxon>
        <taxon>Robiginitomaculaceae</taxon>
    </lineage>
</organism>
<dbReference type="InterPro" id="IPR001647">
    <property type="entry name" value="HTH_TetR"/>
</dbReference>
<evidence type="ECO:0000256" key="1">
    <source>
        <dbReference type="ARBA" id="ARBA00023015"/>
    </source>
</evidence>
<dbReference type="SUPFAM" id="SSF46689">
    <property type="entry name" value="Homeodomain-like"/>
    <property type="match status" value="1"/>
</dbReference>
<keyword evidence="7" id="KW-1185">Reference proteome</keyword>
<evidence type="ECO:0000256" key="2">
    <source>
        <dbReference type="ARBA" id="ARBA00023125"/>
    </source>
</evidence>
<dbReference type="Gene3D" id="1.10.357.10">
    <property type="entry name" value="Tetracycline Repressor, domain 2"/>
    <property type="match status" value="1"/>
</dbReference>
<dbReference type="PROSITE" id="PS50977">
    <property type="entry name" value="HTH_TETR_2"/>
    <property type="match status" value="1"/>
</dbReference>
<proteinExistence type="predicted"/>
<dbReference type="PANTHER" id="PTHR47506:SF1">
    <property type="entry name" value="HTH-TYPE TRANSCRIPTIONAL REGULATOR YJDC"/>
    <property type="match status" value="1"/>
</dbReference>
<name>A0A420WJR9_9PROT</name>
<evidence type="ECO:0000259" key="5">
    <source>
        <dbReference type="PROSITE" id="PS50977"/>
    </source>
</evidence>
<dbReference type="InterPro" id="IPR009057">
    <property type="entry name" value="Homeodomain-like_sf"/>
</dbReference>
<feature type="DNA-binding region" description="H-T-H motif" evidence="4">
    <location>
        <begin position="37"/>
        <end position="56"/>
    </location>
</feature>
<evidence type="ECO:0000256" key="3">
    <source>
        <dbReference type="ARBA" id="ARBA00023163"/>
    </source>
</evidence>
<dbReference type="Pfam" id="PF00440">
    <property type="entry name" value="TetR_N"/>
    <property type="match status" value="1"/>
</dbReference>
<dbReference type="PANTHER" id="PTHR47506">
    <property type="entry name" value="TRANSCRIPTIONAL REGULATORY PROTEIN"/>
    <property type="match status" value="1"/>
</dbReference>
<dbReference type="GO" id="GO:0003677">
    <property type="term" value="F:DNA binding"/>
    <property type="evidence" value="ECO:0007669"/>
    <property type="project" value="UniProtKB-UniRule"/>
</dbReference>
<dbReference type="Proteomes" id="UP000282211">
    <property type="component" value="Unassembled WGS sequence"/>
</dbReference>
<reference evidence="6 7" key="1">
    <citation type="submission" date="2018-10" db="EMBL/GenBank/DDBJ databases">
        <title>Genomic Encyclopedia of Type Strains, Phase IV (KMG-IV): sequencing the most valuable type-strain genomes for metagenomic binning, comparative biology and taxonomic classification.</title>
        <authorList>
            <person name="Goeker M."/>
        </authorList>
    </citation>
    <scope>NUCLEOTIDE SEQUENCE [LARGE SCALE GENOMIC DNA]</scope>
    <source>
        <strain evidence="6 7">DSM 22008</strain>
    </source>
</reference>
<keyword evidence="2 4" id="KW-0238">DNA-binding</keyword>
<dbReference type="InParanoid" id="A0A420WJR9"/>
<comment type="caution">
    <text evidence="6">The sequence shown here is derived from an EMBL/GenBank/DDBJ whole genome shotgun (WGS) entry which is preliminary data.</text>
</comment>
<evidence type="ECO:0000313" key="7">
    <source>
        <dbReference type="Proteomes" id="UP000282211"/>
    </source>
</evidence>
<dbReference type="OrthoDB" id="9811084at2"/>
<keyword evidence="3" id="KW-0804">Transcription</keyword>
<dbReference type="EMBL" id="RBII01000001">
    <property type="protein sequence ID" value="RKQ71172.1"/>
    <property type="molecule type" value="Genomic_DNA"/>
</dbReference>
<evidence type="ECO:0000256" key="4">
    <source>
        <dbReference type="PROSITE-ProRule" id="PRU00335"/>
    </source>
</evidence>
<dbReference type="RefSeq" id="WP_121098972.1">
    <property type="nucleotide sequence ID" value="NZ_RBII01000001.1"/>
</dbReference>
<gene>
    <name evidence="6" type="ORF">DES40_0483</name>
</gene>
<dbReference type="AlphaFoldDB" id="A0A420WJR9"/>
<accession>A0A420WJR9</accession>
<dbReference type="InterPro" id="IPR036271">
    <property type="entry name" value="Tet_transcr_reg_TetR-rel_C_sf"/>
</dbReference>
<keyword evidence="1" id="KW-0805">Transcription regulation</keyword>
<sequence length="203" mass="23123">MSDSEKRGRGRPKSLNRDQVIATAMEHYWVDGPANVSINEICKRAGVSKPGLYREFGGEDGLHQAVLENYLDKGLKKLYDVLAVDRPFKDGVEALINLFLESRSVFTSPRGCLLRDMRSCEDHLGPNTCETIERLHSDSMAQYAVWIERAKSRNEIQNIWTDIAVEYVDLQFGNAMLLLKRNEPDDMIVQVMRLAFSVFTPKL</sequence>
<feature type="domain" description="HTH tetR-type" evidence="5">
    <location>
        <begin position="14"/>
        <end position="74"/>
    </location>
</feature>
<dbReference type="SUPFAM" id="SSF48498">
    <property type="entry name" value="Tetracyclin repressor-like, C-terminal domain"/>
    <property type="match status" value="1"/>
</dbReference>
<protein>
    <submittedName>
        <fullName evidence="6">TetR family transcriptional regulator</fullName>
    </submittedName>
</protein>
<evidence type="ECO:0000313" key="6">
    <source>
        <dbReference type="EMBL" id="RKQ71172.1"/>
    </source>
</evidence>